<reference evidence="1 2" key="1">
    <citation type="submission" date="2022-06" db="EMBL/GenBank/DDBJ databases">
        <title>Halogeometricum sp. a new haloarchaeum isolate from saline soil.</title>
        <authorList>
            <person name="Strakova D."/>
            <person name="Galisteo C."/>
            <person name="Sanchez-Porro C."/>
            <person name="Ventosa A."/>
        </authorList>
    </citation>
    <scope>NUCLEOTIDE SEQUENCE [LARGE SCALE GENOMIC DNA]</scope>
    <source>
        <strain evidence="1 2">S1BR25-6</strain>
    </source>
</reference>
<dbReference type="Proteomes" id="UP001257060">
    <property type="component" value="Unassembled WGS sequence"/>
</dbReference>
<dbReference type="RefSeq" id="WP_310926323.1">
    <property type="nucleotide sequence ID" value="NZ_JAMQOP010000007.1"/>
</dbReference>
<protein>
    <submittedName>
        <fullName evidence="1">ArsR family transcriptional regulator</fullName>
    </submittedName>
</protein>
<proteinExistence type="predicted"/>
<evidence type="ECO:0000313" key="1">
    <source>
        <dbReference type="EMBL" id="MDS0301419.1"/>
    </source>
</evidence>
<dbReference type="EMBL" id="JAMQOP010000007">
    <property type="protein sequence ID" value="MDS0301419.1"/>
    <property type="molecule type" value="Genomic_DNA"/>
</dbReference>
<keyword evidence="2" id="KW-1185">Reference proteome</keyword>
<sequence>MTANELVNRCGILQSTLYRSLDVFGLAALLRERDKTNPSGGRTTYCKRTFDDVTISVEETGVFSVTVEYGSQTTDERIADIWLMIEDEL</sequence>
<organism evidence="1 2">
    <name type="scientific">Halogeometricum salsisoli</name>
    <dbReference type="NCBI Taxonomy" id="2950536"/>
    <lineage>
        <taxon>Archaea</taxon>
        <taxon>Methanobacteriati</taxon>
        <taxon>Methanobacteriota</taxon>
        <taxon>Stenosarchaea group</taxon>
        <taxon>Halobacteria</taxon>
        <taxon>Halobacteriales</taxon>
        <taxon>Haloferacaceae</taxon>
        <taxon>Halogeometricum</taxon>
    </lineage>
</organism>
<gene>
    <name evidence="1" type="ORF">NDI76_22070</name>
</gene>
<evidence type="ECO:0000313" key="2">
    <source>
        <dbReference type="Proteomes" id="UP001257060"/>
    </source>
</evidence>
<name>A0ABU2GMG6_9EURY</name>
<accession>A0ABU2GMG6</accession>
<comment type="caution">
    <text evidence="1">The sequence shown here is derived from an EMBL/GenBank/DDBJ whole genome shotgun (WGS) entry which is preliminary data.</text>
</comment>